<evidence type="ECO:0000256" key="2">
    <source>
        <dbReference type="ARBA" id="ARBA00022900"/>
    </source>
</evidence>
<evidence type="ECO:0000256" key="4">
    <source>
        <dbReference type="SAM" id="SignalP"/>
    </source>
</evidence>
<evidence type="ECO:0000259" key="5">
    <source>
        <dbReference type="Pfam" id="PF01826"/>
    </source>
</evidence>
<keyword evidence="4" id="KW-0732">Signal</keyword>
<dbReference type="InterPro" id="IPR051368">
    <property type="entry name" value="SerProtInhib-TIL_Domain"/>
</dbReference>
<evidence type="ECO:0000256" key="1">
    <source>
        <dbReference type="ARBA" id="ARBA00022690"/>
    </source>
</evidence>
<dbReference type="OrthoDB" id="152433at2759"/>
<dbReference type="Pfam" id="PF01826">
    <property type="entry name" value="TIL"/>
    <property type="match status" value="2"/>
</dbReference>
<name>A0A0D8Y0H7_DICVI</name>
<dbReference type="GO" id="GO:0004867">
    <property type="term" value="F:serine-type endopeptidase inhibitor activity"/>
    <property type="evidence" value="ECO:0007669"/>
    <property type="project" value="UniProtKB-KW"/>
</dbReference>
<dbReference type="Proteomes" id="UP000053766">
    <property type="component" value="Unassembled WGS sequence"/>
</dbReference>
<evidence type="ECO:0000313" key="6">
    <source>
        <dbReference type="EMBL" id="KJH50180.1"/>
    </source>
</evidence>
<feature type="signal peptide" evidence="4">
    <location>
        <begin position="1"/>
        <end position="20"/>
    </location>
</feature>
<reference evidence="6 7" key="1">
    <citation type="submission" date="2013-11" db="EMBL/GenBank/DDBJ databases">
        <title>Draft genome of the bovine lungworm Dictyocaulus viviparus.</title>
        <authorList>
            <person name="Mitreva M."/>
        </authorList>
    </citation>
    <scope>NUCLEOTIDE SEQUENCE [LARGE SCALE GENOMIC DNA]</scope>
    <source>
        <strain evidence="6 7">HannoverDv2000</strain>
    </source>
</reference>
<accession>A0A0D8Y0H7</accession>
<dbReference type="AlphaFoldDB" id="A0A0D8Y0H7"/>
<dbReference type="PANTHER" id="PTHR23259">
    <property type="entry name" value="RIDDLE"/>
    <property type="match status" value="1"/>
</dbReference>
<dbReference type="SUPFAM" id="SSF57567">
    <property type="entry name" value="Serine protease inhibitors"/>
    <property type="match status" value="2"/>
</dbReference>
<gene>
    <name evidence="6" type="ORF">DICVIV_03688</name>
</gene>
<keyword evidence="7" id="KW-1185">Reference proteome</keyword>
<keyword evidence="1" id="KW-0646">Protease inhibitor</keyword>
<dbReference type="EMBL" id="KN716213">
    <property type="protein sequence ID" value="KJH50180.1"/>
    <property type="molecule type" value="Genomic_DNA"/>
</dbReference>
<feature type="chain" id="PRO_5002336107" evidence="4">
    <location>
        <begin position="21"/>
        <end position="201"/>
    </location>
</feature>
<sequence>MVFIPEVCVICLVAIATVYAQYTPTNTRPCAENEQRAQCGTACEPTCTNSNPVCTRQCIPNVCRCQQGYVRNSNNRCILQRNCPRDPYNPCASTTCPVGSQCRNNQVQCVRAPCYPVAECYTPQNNQCGPNETYRNCSSNCERSCSNKNPVCNQSCGPPRCQCRNGLYRDANRRCVNEAQCGDDDFCFYSVLYFGSFWFCF</sequence>
<reference evidence="7" key="2">
    <citation type="journal article" date="2016" name="Sci. Rep.">
        <title>Dictyocaulus viviparus genome, variome and transcriptome elucidate lungworm biology and support future intervention.</title>
        <authorList>
            <person name="McNulty S.N."/>
            <person name="Strube C."/>
            <person name="Rosa B.A."/>
            <person name="Martin J.C."/>
            <person name="Tyagi R."/>
            <person name="Choi Y.J."/>
            <person name="Wang Q."/>
            <person name="Hallsworth Pepin K."/>
            <person name="Zhang X."/>
            <person name="Ozersky P."/>
            <person name="Wilson R.K."/>
            <person name="Sternberg P.W."/>
            <person name="Gasser R.B."/>
            <person name="Mitreva M."/>
        </authorList>
    </citation>
    <scope>NUCLEOTIDE SEQUENCE [LARGE SCALE GENOMIC DNA]</scope>
    <source>
        <strain evidence="7">HannoverDv2000</strain>
    </source>
</reference>
<dbReference type="STRING" id="29172.A0A0D8Y0H7"/>
<organism evidence="6 7">
    <name type="scientific">Dictyocaulus viviparus</name>
    <name type="common">Bovine lungworm</name>
    <dbReference type="NCBI Taxonomy" id="29172"/>
    <lineage>
        <taxon>Eukaryota</taxon>
        <taxon>Metazoa</taxon>
        <taxon>Ecdysozoa</taxon>
        <taxon>Nematoda</taxon>
        <taxon>Chromadorea</taxon>
        <taxon>Rhabditida</taxon>
        <taxon>Rhabditina</taxon>
        <taxon>Rhabditomorpha</taxon>
        <taxon>Strongyloidea</taxon>
        <taxon>Metastrongylidae</taxon>
        <taxon>Dictyocaulus</taxon>
    </lineage>
</organism>
<dbReference type="InterPro" id="IPR002919">
    <property type="entry name" value="TIL_dom"/>
</dbReference>
<dbReference type="CDD" id="cd19941">
    <property type="entry name" value="TIL"/>
    <property type="match status" value="2"/>
</dbReference>
<proteinExistence type="predicted"/>
<dbReference type="Gene3D" id="2.10.25.10">
    <property type="entry name" value="Laminin"/>
    <property type="match status" value="2"/>
</dbReference>
<protein>
    <submittedName>
        <fullName evidence="6">Trypsin Inhibitor like cysteine rich domain protein</fullName>
    </submittedName>
</protein>
<keyword evidence="3" id="KW-1015">Disulfide bond</keyword>
<evidence type="ECO:0000256" key="3">
    <source>
        <dbReference type="ARBA" id="ARBA00023157"/>
    </source>
</evidence>
<feature type="domain" description="TIL" evidence="5">
    <location>
        <begin position="30"/>
        <end position="83"/>
    </location>
</feature>
<dbReference type="InterPro" id="IPR036084">
    <property type="entry name" value="Ser_inhib-like_sf"/>
</dbReference>
<keyword evidence="2" id="KW-0722">Serine protease inhibitor</keyword>
<dbReference type="PANTHER" id="PTHR23259:SF70">
    <property type="entry name" value="ACCESSORY GLAND PROTEIN ACP62F-RELATED"/>
    <property type="match status" value="1"/>
</dbReference>
<feature type="domain" description="TIL" evidence="5">
    <location>
        <begin position="128"/>
        <end position="181"/>
    </location>
</feature>
<evidence type="ECO:0000313" key="7">
    <source>
        <dbReference type="Proteomes" id="UP000053766"/>
    </source>
</evidence>